<dbReference type="EMBL" id="JBHEZX010000009">
    <property type="protein sequence ID" value="MFC1411946.1"/>
    <property type="molecule type" value="Genomic_DNA"/>
</dbReference>
<dbReference type="Pfam" id="PF05336">
    <property type="entry name" value="rhaM"/>
    <property type="match status" value="1"/>
</dbReference>
<organism evidence="1 2">
    <name type="scientific">Streptacidiphilus alkalitolerans</name>
    <dbReference type="NCBI Taxonomy" id="3342712"/>
    <lineage>
        <taxon>Bacteria</taxon>
        <taxon>Bacillati</taxon>
        <taxon>Actinomycetota</taxon>
        <taxon>Actinomycetes</taxon>
        <taxon>Kitasatosporales</taxon>
        <taxon>Streptomycetaceae</taxon>
        <taxon>Streptacidiphilus</taxon>
    </lineage>
</organism>
<dbReference type="Gene3D" id="3.30.70.100">
    <property type="match status" value="1"/>
</dbReference>
<sequence>MDTEQVPPTETFTFTTLLRAGREQDYERFHRAIPAELDAAMRAAGVLGWQIRRQGTTLTHEVTARSRARMNLILEGDEVNRAWQHEVAPFLDSSRPAPAPDADAGALIWDFSWPTR</sequence>
<dbReference type="EC" id="5.1.3.32" evidence="1"/>
<name>A0ABV6VE07_9ACTN</name>
<proteinExistence type="predicted"/>
<dbReference type="GO" id="GO:0062192">
    <property type="term" value="F:L-rhamnose mutarotase activity"/>
    <property type="evidence" value="ECO:0007669"/>
    <property type="project" value="UniProtKB-EC"/>
</dbReference>
<keyword evidence="2" id="KW-1185">Reference proteome</keyword>
<protein>
    <submittedName>
        <fullName evidence="1">L-rhamnose mutarotase</fullName>
        <ecNumber evidence="1">5.1.3.32</ecNumber>
    </submittedName>
</protein>
<dbReference type="InterPro" id="IPR011008">
    <property type="entry name" value="Dimeric_a/b-barrel"/>
</dbReference>
<dbReference type="SUPFAM" id="SSF54909">
    <property type="entry name" value="Dimeric alpha+beta barrel"/>
    <property type="match status" value="1"/>
</dbReference>
<comment type="caution">
    <text evidence="1">The sequence shown here is derived from an EMBL/GenBank/DDBJ whole genome shotgun (WGS) entry which is preliminary data.</text>
</comment>
<evidence type="ECO:0000313" key="2">
    <source>
        <dbReference type="Proteomes" id="UP001592582"/>
    </source>
</evidence>
<dbReference type="Proteomes" id="UP001592582">
    <property type="component" value="Unassembled WGS sequence"/>
</dbReference>
<keyword evidence="1" id="KW-0413">Isomerase</keyword>
<accession>A0ABV6VE07</accession>
<dbReference type="InterPro" id="IPR008000">
    <property type="entry name" value="Rham/fucose_mutarotase"/>
</dbReference>
<reference evidence="1 2" key="1">
    <citation type="submission" date="2024-09" db="EMBL/GenBank/DDBJ databases">
        <authorList>
            <person name="Lee S.D."/>
        </authorList>
    </citation>
    <scope>NUCLEOTIDE SEQUENCE [LARGE SCALE GENOMIC DNA]</scope>
    <source>
        <strain evidence="1 2">N1-1</strain>
    </source>
</reference>
<evidence type="ECO:0000313" key="1">
    <source>
        <dbReference type="EMBL" id="MFC1411946.1"/>
    </source>
</evidence>
<gene>
    <name evidence="1" type="ORF">ACEZDG_22020</name>
</gene>